<accession>A0ABQ7LTS0</accession>
<name>A0ABQ7LTS0_BRACM</name>
<dbReference type="EMBL" id="JADBGQ010000007">
    <property type="protein sequence ID" value="KAG5389963.1"/>
    <property type="molecule type" value="Genomic_DNA"/>
</dbReference>
<gene>
    <name evidence="5" type="primary">A08p027320.1_BraROA</name>
    <name evidence="5" type="ORF">IGI04_031504</name>
</gene>
<dbReference type="Proteomes" id="UP000823674">
    <property type="component" value="Chromosome A08"/>
</dbReference>
<evidence type="ECO:0000256" key="3">
    <source>
        <dbReference type="SAM" id="Phobius"/>
    </source>
</evidence>
<sequence>MRSQIYKRKLTINQSKNSVLVHFAEYSVHIEKIIYICVCVKIQTIQFHKQNRGEEEKTQYKLQQNNLMASSKTCFFLVFLCLVVLLIPKSAQAEDGGSHLEIVQGPCSKFPDCNQQCTDLRYPGGGKCIKVGRYAVANSTSATFLIVVGSELIQKYLGDGPKLVRELFRVVDDLSPSSVFIDEIDVVGMKLYDANSGG</sequence>
<keyword evidence="1" id="KW-0547">Nucleotide-binding</keyword>
<dbReference type="Gene3D" id="3.30.30.10">
    <property type="entry name" value="Knottin, scorpion toxin-like"/>
    <property type="match status" value="1"/>
</dbReference>
<dbReference type="InterPro" id="IPR027417">
    <property type="entry name" value="P-loop_NTPase"/>
</dbReference>
<evidence type="ECO:0000313" key="6">
    <source>
        <dbReference type="Proteomes" id="UP000823674"/>
    </source>
</evidence>
<dbReference type="InterPro" id="IPR036574">
    <property type="entry name" value="Scorpion_toxin-like_sf"/>
</dbReference>
<keyword evidence="6" id="KW-1185">Reference proteome</keyword>
<evidence type="ECO:0000259" key="4">
    <source>
        <dbReference type="Pfam" id="PF00004"/>
    </source>
</evidence>
<protein>
    <recommendedName>
        <fullName evidence="4">ATPase AAA-type core domain-containing protein</fullName>
    </recommendedName>
</protein>
<proteinExistence type="predicted"/>
<dbReference type="InterPro" id="IPR050221">
    <property type="entry name" value="26S_Proteasome_ATPase"/>
</dbReference>
<feature type="transmembrane region" description="Helical" evidence="3">
    <location>
        <begin position="67"/>
        <end position="87"/>
    </location>
</feature>
<dbReference type="Pfam" id="PF00004">
    <property type="entry name" value="AAA"/>
    <property type="match status" value="1"/>
</dbReference>
<evidence type="ECO:0000313" key="5">
    <source>
        <dbReference type="EMBL" id="KAG5389963.1"/>
    </source>
</evidence>
<dbReference type="SUPFAM" id="SSF52540">
    <property type="entry name" value="P-loop containing nucleoside triphosphate hydrolases"/>
    <property type="match status" value="1"/>
</dbReference>
<keyword evidence="3" id="KW-1133">Transmembrane helix</keyword>
<keyword evidence="2" id="KW-0067">ATP-binding</keyword>
<evidence type="ECO:0000256" key="2">
    <source>
        <dbReference type="ARBA" id="ARBA00022840"/>
    </source>
</evidence>
<evidence type="ECO:0000256" key="1">
    <source>
        <dbReference type="ARBA" id="ARBA00022741"/>
    </source>
</evidence>
<dbReference type="PANTHER" id="PTHR23073">
    <property type="entry name" value="26S PROTEASOME REGULATORY SUBUNIT"/>
    <property type="match status" value="1"/>
</dbReference>
<dbReference type="Gene3D" id="3.40.50.300">
    <property type="entry name" value="P-loop containing nucleotide triphosphate hydrolases"/>
    <property type="match status" value="1"/>
</dbReference>
<dbReference type="InterPro" id="IPR003959">
    <property type="entry name" value="ATPase_AAA_core"/>
</dbReference>
<keyword evidence="3" id="KW-0472">Membrane</keyword>
<comment type="caution">
    <text evidence="5">The sequence shown here is derived from an EMBL/GenBank/DDBJ whole genome shotgun (WGS) entry which is preliminary data.</text>
</comment>
<organism evidence="5 6">
    <name type="scientific">Brassica rapa subsp. trilocularis</name>
    <dbReference type="NCBI Taxonomy" id="1813537"/>
    <lineage>
        <taxon>Eukaryota</taxon>
        <taxon>Viridiplantae</taxon>
        <taxon>Streptophyta</taxon>
        <taxon>Embryophyta</taxon>
        <taxon>Tracheophyta</taxon>
        <taxon>Spermatophyta</taxon>
        <taxon>Magnoliopsida</taxon>
        <taxon>eudicotyledons</taxon>
        <taxon>Gunneridae</taxon>
        <taxon>Pentapetalae</taxon>
        <taxon>rosids</taxon>
        <taxon>malvids</taxon>
        <taxon>Brassicales</taxon>
        <taxon>Brassicaceae</taxon>
        <taxon>Brassiceae</taxon>
        <taxon>Brassica</taxon>
    </lineage>
</organism>
<feature type="domain" description="ATPase AAA-type core" evidence="4">
    <location>
        <begin position="134"/>
        <end position="190"/>
    </location>
</feature>
<reference evidence="5 6" key="1">
    <citation type="submission" date="2021-03" db="EMBL/GenBank/DDBJ databases">
        <authorList>
            <person name="King G.J."/>
            <person name="Bancroft I."/>
            <person name="Baten A."/>
            <person name="Bloomfield J."/>
            <person name="Borpatragohain P."/>
            <person name="He Z."/>
            <person name="Irish N."/>
            <person name="Irwin J."/>
            <person name="Liu K."/>
            <person name="Mauleon R.P."/>
            <person name="Moore J."/>
            <person name="Morris R."/>
            <person name="Ostergaard L."/>
            <person name="Wang B."/>
            <person name="Wells R."/>
        </authorList>
    </citation>
    <scope>NUCLEOTIDE SEQUENCE [LARGE SCALE GENOMIC DNA]</scope>
    <source>
        <strain evidence="5">R-o-18</strain>
        <tissue evidence="5">Leaf</tissue>
    </source>
</reference>
<keyword evidence="3" id="KW-0812">Transmembrane</keyword>